<gene>
    <name evidence="1" type="ORF">KC19_11G061900</name>
</gene>
<keyword evidence="2" id="KW-1185">Reference proteome</keyword>
<protein>
    <submittedName>
        <fullName evidence="1">Uncharacterized protein</fullName>
    </submittedName>
</protein>
<proteinExistence type="predicted"/>
<evidence type="ECO:0000313" key="2">
    <source>
        <dbReference type="Proteomes" id="UP000822688"/>
    </source>
</evidence>
<sequence>MLYSSLSGISWKRRGIHFCTILESTSSPTAPPMTSPSTMLAALGKMILGSLQQSNMQHWSYTSQSSLPMMNALMPILV</sequence>
<dbReference type="AlphaFoldDB" id="A0A8T0GBZ9"/>
<name>A0A8T0GBZ9_CERPU</name>
<dbReference type="Proteomes" id="UP000822688">
    <property type="component" value="Chromosome 11"/>
</dbReference>
<dbReference type="EMBL" id="CM026432">
    <property type="protein sequence ID" value="KAG0556550.1"/>
    <property type="molecule type" value="Genomic_DNA"/>
</dbReference>
<comment type="caution">
    <text evidence="1">The sequence shown here is derived from an EMBL/GenBank/DDBJ whole genome shotgun (WGS) entry which is preliminary data.</text>
</comment>
<accession>A0A8T0GBZ9</accession>
<reference evidence="1 2" key="1">
    <citation type="submission" date="2020-06" db="EMBL/GenBank/DDBJ databases">
        <title>WGS assembly of Ceratodon purpureus strain R40.</title>
        <authorList>
            <person name="Carey S.B."/>
            <person name="Jenkins J."/>
            <person name="Shu S."/>
            <person name="Lovell J.T."/>
            <person name="Sreedasyam A."/>
            <person name="Maumus F."/>
            <person name="Tiley G.P."/>
            <person name="Fernandez-Pozo N."/>
            <person name="Barry K."/>
            <person name="Chen C."/>
            <person name="Wang M."/>
            <person name="Lipzen A."/>
            <person name="Daum C."/>
            <person name="Saski C.A."/>
            <person name="Payton A.C."/>
            <person name="Mcbreen J.C."/>
            <person name="Conrad R.E."/>
            <person name="Kollar L.M."/>
            <person name="Olsson S."/>
            <person name="Huttunen S."/>
            <person name="Landis J.B."/>
            <person name="Wickett N.J."/>
            <person name="Johnson M.G."/>
            <person name="Rensing S.A."/>
            <person name="Grimwood J."/>
            <person name="Schmutz J."/>
            <person name="Mcdaniel S.F."/>
        </authorList>
    </citation>
    <scope>NUCLEOTIDE SEQUENCE [LARGE SCALE GENOMIC DNA]</scope>
    <source>
        <strain evidence="1 2">R40</strain>
    </source>
</reference>
<evidence type="ECO:0000313" key="1">
    <source>
        <dbReference type="EMBL" id="KAG0556550.1"/>
    </source>
</evidence>
<organism evidence="1 2">
    <name type="scientific">Ceratodon purpureus</name>
    <name type="common">Fire moss</name>
    <name type="synonym">Dicranum purpureum</name>
    <dbReference type="NCBI Taxonomy" id="3225"/>
    <lineage>
        <taxon>Eukaryota</taxon>
        <taxon>Viridiplantae</taxon>
        <taxon>Streptophyta</taxon>
        <taxon>Embryophyta</taxon>
        <taxon>Bryophyta</taxon>
        <taxon>Bryophytina</taxon>
        <taxon>Bryopsida</taxon>
        <taxon>Dicranidae</taxon>
        <taxon>Pseudoditrichales</taxon>
        <taxon>Ditrichaceae</taxon>
        <taxon>Ceratodon</taxon>
    </lineage>
</organism>